<evidence type="ECO:0000313" key="1">
    <source>
        <dbReference type="EMBL" id="SVE27775.1"/>
    </source>
</evidence>
<reference evidence="1" key="1">
    <citation type="submission" date="2018-05" db="EMBL/GenBank/DDBJ databases">
        <authorList>
            <person name="Lanie J.A."/>
            <person name="Ng W.-L."/>
            <person name="Kazmierczak K.M."/>
            <person name="Andrzejewski T.M."/>
            <person name="Davidsen T.M."/>
            <person name="Wayne K.J."/>
            <person name="Tettelin H."/>
            <person name="Glass J.I."/>
            <person name="Rusch D."/>
            <person name="Podicherti R."/>
            <person name="Tsui H.-C.T."/>
            <person name="Winkler M.E."/>
        </authorList>
    </citation>
    <scope>NUCLEOTIDE SEQUENCE</scope>
</reference>
<accession>A0A383C811</accession>
<name>A0A383C811_9ZZZZ</name>
<organism evidence="1">
    <name type="scientific">marine metagenome</name>
    <dbReference type="NCBI Taxonomy" id="408172"/>
    <lineage>
        <taxon>unclassified sequences</taxon>
        <taxon>metagenomes</taxon>
        <taxon>ecological metagenomes</taxon>
    </lineage>
</organism>
<dbReference type="AlphaFoldDB" id="A0A383C811"/>
<feature type="non-terminal residue" evidence="1">
    <location>
        <position position="1"/>
    </location>
</feature>
<gene>
    <name evidence="1" type="ORF">METZ01_LOCUS480629</name>
</gene>
<dbReference type="EMBL" id="UINC01206240">
    <property type="protein sequence ID" value="SVE27775.1"/>
    <property type="molecule type" value="Genomic_DNA"/>
</dbReference>
<sequence length="31" mass="3658">CKLMAQNWHKSFALVRACGDFSCGQYHDYYD</sequence>
<protein>
    <submittedName>
        <fullName evidence="1">Uncharacterized protein</fullName>
    </submittedName>
</protein>
<proteinExistence type="predicted"/>